<reference evidence="1" key="1">
    <citation type="submission" date="2023-04" db="EMBL/GenBank/DDBJ databases">
        <title>A chromosome-level genome assembly of the parasitoid wasp Eretmocerus hayati.</title>
        <authorList>
            <person name="Zhong Y."/>
            <person name="Liu S."/>
            <person name="Liu Y."/>
        </authorList>
    </citation>
    <scope>NUCLEOTIDE SEQUENCE</scope>
    <source>
        <strain evidence="1">ZJU_SS_LIU_2023</strain>
    </source>
</reference>
<evidence type="ECO:0000313" key="1">
    <source>
        <dbReference type="EMBL" id="KAJ8673544.1"/>
    </source>
</evidence>
<proteinExistence type="predicted"/>
<sequence>MEAAANEVIQGPSSSVRKKYRPRAGSILKKKESGSKNPKHLPGILVERKISQEEIDERSKYIEDLKKSRSNTSLNWKTQAFRKVRLPDKLFGLYCAKFSPNGDTIATTHGSGCIQLRNGETSELRATVRSGLETSLPVTYCCFHPINKEILYASSSCGSLFMCRLDEIQFWKFAYELDNEINTIDVNASGEHVISGGKDATLRIYDSETAKLIKQYRKDKMDLITEDSEKFHHARIFAAKFHKTNSRIIVSGGWDDSIKIWDTRVADGSIRNIVGPHICGDAVDLQDMTILTGSWIVKDSLQLWDLPSGKLIETIDPVNRPANMAGEYLYSVRYFDGDPFKEHVVVGGSGTGNVEIINLKEKQVVANFPANKAVITIDSFRSNIAFGGMDPSITLAEYS</sequence>
<name>A0ACC2NR30_9HYME</name>
<protein>
    <submittedName>
        <fullName evidence="1">Uncharacterized protein</fullName>
    </submittedName>
</protein>
<gene>
    <name evidence="1" type="ORF">QAD02_004806</name>
</gene>
<organism evidence="1 2">
    <name type="scientific">Eretmocerus hayati</name>
    <dbReference type="NCBI Taxonomy" id="131215"/>
    <lineage>
        <taxon>Eukaryota</taxon>
        <taxon>Metazoa</taxon>
        <taxon>Ecdysozoa</taxon>
        <taxon>Arthropoda</taxon>
        <taxon>Hexapoda</taxon>
        <taxon>Insecta</taxon>
        <taxon>Pterygota</taxon>
        <taxon>Neoptera</taxon>
        <taxon>Endopterygota</taxon>
        <taxon>Hymenoptera</taxon>
        <taxon>Apocrita</taxon>
        <taxon>Proctotrupomorpha</taxon>
        <taxon>Chalcidoidea</taxon>
        <taxon>Aphelinidae</taxon>
        <taxon>Aphelininae</taxon>
        <taxon>Eretmocerus</taxon>
    </lineage>
</organism>
<dbReference type="Proteomes" id="UP001239111">
    <property type="component" value="Chromosome 3"/>
</dbReference>
<dbReference type="EMBL" id="CM056743">
    <property type="protein sequence ID" value="KAJ8673544.1"/>
    <property type="molecule type" value="Genomic_DNA"/>
</dbReference>
<comment type="caution">
    <text evidence="1">The sequence shown here is derived from an EMBL/GenBank/DDBJ whole genome shotgun (WGS) entry which is preliminary data.</text>
</comment>
<accession>A0ACC2NR30</accession>
<evidence type="ECO:0000313" key="2">
    <source>
        <dbReference type="Proteomes" id="UP001239111"/>
    </source>
</evidence>
<keyword evidence="2" id="KW-1185">Reference proteome</keyword>